<sequence length="525" mass="56505">MQKITFFLLTLLIIACQNTPKESTSKDLNEFKYIETTIQDLQKGYGNGSWTIVEVVTAYSQRIATIDKSGPNLSSVIVTNPDALVIADSLDQIAPENWGSLHGVPVLLKDNIDTKDKMATTAGSRALAGSMPLEDSFLVQQLRKSGAVILGKANLSEWANFRGQMSSSGWSGINGQTRNPYVLTRTPCGSSAGSGVAVSANLTVLAIGTETNGSIVCPSTANGIVGIKPTVGLISRAGIIPISYTQDTAGPMARTVADAALALGALTGLDPRDAKTNASIGKALQDYTPFLKVDGLKGKRIGWFKSAFGNHTTTDSLTVKAIATLKAQGAVIVEIDQINERATGGHSFQVMLHEYKAGLNDYFASLGPDAKIKSLKELIAFNKQDSIELKYYNQEYLEMALDKEDLNSKAYLDHLKDLKKMSQEEGINRVMEEHKLDGFVAATGSPAWSIDWLNGDNYHTSSSSPAAWAGYPNISVPMGDVHGLPVGLSFFGTAWSEPTLIEMAYSFEQATMARIIPTFKAWDSE</sequence>
<gene>
    <name evidence="2" type="ORF">METZ01_LOCUS27928</name>
</gene>
<protein>
    <recommendedName>
        <fullName evidence="1">Amidase domain-containing protein</fullName>
    </recommendedName>
</protein>
<evidence type="ECO:0000313" key="2">
    <source>
        <dbReference type="EMBL" id="SUZ75074.1"/>
    </source>
</evidence>
<reference evidence="2" key="1">
    <citation type="submission" date="2018-05" db="EMBL/GenBank/DDBJ databases">
        <authorList>
            <person name="Lanie J.A."/>
            <person name="Ng W.-L."/>
            <person name="Kazmierczak K.M."/>
            <person name="Andrzejewski T.M."/>
            <person name="Davidsen T.M."/>
            <person name="Wayne K.J."/>
            <person name="Tettelin H."/>
            <person name="Glass J.I."/>
            <person name="Rusch D."/>
            <person name="Podicherti R."/>
            <person name="Tsui H.-C.T."/>
            <person name="Winkler M.E."/>
        </authorList>
    </citation>
    <scope>NUCLEOTIDE SEQUENCE</scope>
</reference>
<dbReference type="InterPro" id="IPR023631">
    <property type="entry name" value="Amidase_dom"/>
</dbReference>
<proteinExistence type="predicted"/>
<dbReference type="SUPFAM" id="SSF75304">
    <property type="entry name" value="Amidase signature (AS) enzymes"/>
    <property type="match status" value="1"/>
</dbReference>
<dbReference type="PROSITE" id="PS51257">
    <property type="entry name" value="PROKAR_LIPOPROTEIN"/>
    <property type="match status" value="1"/>
</dbReference>
<dbReference type="NCBIfam" id="NF006006">
    <property type="entry name" value="PRK08137.1"/>
    <property type="match status" value="1"/>
</dbReference>
<evidence type="ECO:0000259" key="1">
    <source>
        <dbReference type="Pfam" id="PF01425"/>
    </source>
</evidence>
<dbReference type="InterPro" id="IPR036928">
    <property type="entry name" value="AS_sf"/>
</dbReference>
<dbReference type="Gene3D" id="3.90.1300.10">
    <property type="entry name" value="Amidase signature (AS) domain"/>
    <property type="match status" value="1"/>
</dbReference>
<feature type="domain" description="Amidase" evidence="1">
    <location>
        <begin position="54"/>
        <end position="500"/>
    </location>
</feature>
<dbReference type="AlphaFoldDB" id="A0A381Q894"/>
<dbReference type="NCBIfam" id="NF005300">
    <property type="entry name" value="PRK06828.1"/>
    <property type="match status" value="1"/>
</dbReference>
<dbReference type="EMBL" id="UINC01001232">
    <property type="protein sequence ID" value="SUZ75074.1"/>
    <property type="molecule type" value="Genomic_DNA"/>
</dbReference>
<dbReference type="Pfam" id="PF01425">
    <property type="entry name" value="Amidase"/>
    <property type="match status" value="1"/>
</dbReference>
<name>A0A381Q894_9ZZZZ</name>
<dbReference type="PANTHER" id="PTHR42678:SF34">
    <property type="entry name" value="OS04G0183300 PROTEIN"/>
    <property type="match status" value="1"/>
</dbReference>
<accession>A0A381Q894</accession>
<organism evidence="2">
    <name type="scientific">marine metagenome</name>
    <dbReference type="NCBI Taxonomy" id="408172"/>
    <lineage>
        <taxon>unclassified sequences</taxon>
        <taxon>metagenomes</taxon>
        <taxon>ecological metagenomes</taxon>
    </lineage>
</organism>
<dbReference type="PANTHER" id="PTHR42678">
    <property type="entry name" value="AMIDASE"/>
    <property type="match status" value="1"/>
</dbReference>